<protein>
    <submittedName>
        <fullName evidence="1">Uncharacterized protein</fullName>
    </submittedName>
</protein>
<sequence length="286" mass="31930">MIGILQADKAEVGFLAEGRQHDFKRAFTLLGDKSNIRQRVGDAGDTAGREIRIGFRKGRIFADIGLGGQGFRKLLELIELGGRLANADLLAGDVLRLADRLVTSLLQDRDGCFGQGRCEAIALHALLGDRRRPGNDVEFPGFKCRENAVPRQGDPFDLHAQLLADLIEEIDVQADMFPGIDKIERGKRRLGADLQGARSLHGRKRISRMGRNCCAKQKCRANQPLQKRILPHVFLSSFVSFRWKVQVPQALPRQADFYDQLLSIQIDTGWPTLSNTKLNRGKFYAA</sequence>
<name>N6U2A9_9HYPH</name>
<reference evidence="1 2" key="1">
    <citation type="journal article" date="2012" name="BMC Genomics">
        <title>Genomic basis of broad host range and environmental adaptability of Rhizobium tropici CIAT 899 and Rhizobium sp. PRF 81 which are used in inoculants for common bean (Phaseolus vulgaris L.).</title>
        <authorList>
            <person name="Ormeno-Orrillo E."/>
            <person name="Menna P."/>
            <person name="Almeida L.G."/>
            <person name="Ollero F.J."/>
            <person name="Nicolas M.F."/>
            <person name="Pains Rodrigues E."/>
            <person name="Shigueyoshi Nakatani A."/>
            <person name="Silva Batista J.S."/>
            <person name="Oliveira Chueire L.M."/>
            <person name="Souza R.C."/>
            <person name="Ribeiro Vasconcelos A.T."/>
            <person name="Megias M."/>
            <person name="Hungria M."/>
            <person name="Martinez-Romero E."/>
        </authorList>
    </citation>
    <scope>NUCLEOTIDE SEQUENCE [LARGE SCALE GENOMIC DNA]</scope>
    <source>
        <strain evidence="1 2">PRF 81</strain>
    </source>
</reference>
<evidence type="ECO:0000313" key="1">
    <source>
        <dbReference type="EMBL" id="ENN86779.1"/>
    </source>
</evidence>
<evidence type="ECO:0000313" key="2">
    <source>
        <dbReference type="Proteomes" id="UP000012429"/>
    </source>
</evidence>
<accession>N6U2A9</accession>
<dbReference type="STRING" id="363754.RHSP_30813"/>
<dbReference type="AlphaFoldDB" id="N6U2A9"/>
<dbReference type="PATRIC" id="fig|363754.4.peg.3436"/>
<gene>
    <name evidence="1" type="ORF">RHSP_30813</name>
</gene>
<dbReference type="EMBL" id="AQHN01000062">
    <property type="protein sequence ID" value="ENN86779.1"/>
    <property type="molecule type" value="Genomic_DNA"/>
</dbReference>
<organism evidence="1 2">
    <name type="scientific">Rhizobium freirei PRF 81</name>
    <dbReference type="NCBI Taxonomy" id="363754"/>
    <lineage>
        <taxon>Bacteria</taxon>
        <taxon>Pseudomonadati</taxon>
        <taxon>Pseudomonadota</taxon>
        <taxon>Alphaproteobacteria</taxon>
        <taxon>Hyphomicrobiales</taxon>
        <taxon>Rhizobiaceae</taxon>
        <taxon>Rhizobium/Agrobacterium group</taxon>
        <taxon>Rhizobium</taxon>
    </lineage>
</organism>
<keyword evidence="2" id="KW-1185">Reference proteome</keyword>
<dbReference type="Proteomes" id="UP000012429">
    <property type="component" value="Unassembled WGS sequence"/>
</dbReference>
<comment type="caution">
    <text evidence="1">The sequence shown here is derived from an EMBL/GenBank/DDBJ whole genome shotgun (WGS) entry which is preliminary data.</text>
</comment>
<proteinExistence type="predicted"/>